<dbReference type="InterPro" id="IPR050158">
    <property type="entry name" value="Ubiquitin_ubiquitin-like"/>
</dbReference>
<dbReference type="InterPro" id="IPR029071">
    <property type="entry name" value="Ubiquitin-like_domsf"/>
</dbReference>
<gene>
    <name evidence="3" type="ORF">CB5_LOCUS24270</name>
</gene>
<sequence>MAESEFCSEMKIFVRSEAVHSYVLLVDGNNTVEDVLVKILGSDRAGRVPEPRLYFNDLELEKQKTLAEYGIKLGSVLHLKCTPRVLARAHDPTELAKMGCADSGTPVRSNLDGRMKISVQSKKQGSYVLEVDSSNTIRDVLATILFAHRLESSPEPGLYFKGQKLEMAESLAAYGIQDCSVLQLKCPSSIHISANTSESPNPILGRKKLE</sequence>
<organism evidence="3">
    <name type="scientific">Ananas comosus var. bracteatus</name>
    <name type="common">red pineapple</name>
    <dbReference type="NCBI Taxonomy" id="296719"/>
    <lineage>
        <taxon>Eukaryota</taxon>
        <taxon>Viridiplantae</taxon>
        <taxon>Streptophyta</taxon>
        <taxon>Embryophyta</taxon>
        <taxon>Tracheophyta</taxon>
        <taxon>Spermatophyta</taxon>
        <taxon>Magnoliopsida</taxon>
        <taxon>Liliopsida</taxon>
        <taxon>Poales</taxon>
        <taxon>Bromeliaceae</taxon>
        <taxon>Bromelioideae</taxon>
        <taxon>Ananas</taxon>
    </lineage>
</organism>
<dbReference type="Pfam" id="PF00240">
    <property type="entry name" value="ubiquitin"/>
    <property type="match status" value="1"/>
</dbReference>
<reference evidence="3" key="1">
    <citation type="submission" date="2020-07" db="EMBL/GenBank/DDBJ databases">
        <authorList>
            <person name="Lin J."/>
        </authorList>
    </citation>
    <scope>NUCLEOTIDE SEQUENCE</scope>
</reference>
<name>A0A6V7QCZ6_ANACO</name>
<dbReference type="SMART" id="SM00213">
    <property type="entry name" value="UBQ"/>
    <property type="match status" value="2"/>
</dbReference>
<dbReference type="PROSITE" id="PS50053">
    <property type="entry name" value="UBIQUITIN_2"/>
    <property type="match status" value="2"/>
</dbReference>
<protein>
    <recommendedName>
        <fullName evidence="2">Ubiquitin-like domain-containing protein</fullName>
    </recommendedName>
</protein>
<accession>A0A6V7QCZ6</accession>
<dbReference type="EMBL" id="LR862135">
    <property type="protein sequence ID" value="CAD1841059.1"/>
    <property type="molecule type" value="Genomic_DNA"/>
</dbReference>
<dbReference type="InterPro" id="IPR000626">
    <property type="entry name" value="Ubiquitin-like_dom"/>
</dbReference>
<evidence type="ECO:0000259" key="2">
    <source>
        <dbReference type="PROSITE" id="PS50053"/>
    </source>
</evidence>
<evidence type="ECO:0000313" key="3">
    <source>
        <dbReference type="EMBL" id="CAD1841059.1"/>
    </source>
</evidence>
<dbReference type="AlphaFoldDB" id="A0A6V7QCZ6"/>
<keyword evidence="1" id="KW-1017">Isopeptide bond</keyword>
<dbReference type="Gene3D" id="3.10.20.90">
    <property type="entry name" value="Phosphatidylinositol 3-kinase Catalytic Subunit, Chain A, domain 1"/>
    <property type="match status" value="2"/>
</dbReference>
<evidence type="ECO:0000256" key="1">
    <source>
        <dbReference type="ARBA" id="ARBA00022499"/>
    </source>
</evidence>
<dbReference type="GO" id="GO:0003729">
    <property type="term" value="F:mRNA binding"/>
    <property type="evidence" value="ECO:0007669"/>
    <property type="project" value="UniProtKB-ARBA"/>
</dbReference>
<feature type="domain" description="Ubiquitin-like" evidence="2">
    <location>
        <begin position="115"/>
        <end position="184"/>
    </location>
</feature>
<dbReference type="CDD" id="cd17039">
    <property type="entry name" value="Ubl_ubiquitin_like"/>
    <property type="match status" value="1"/>
</dbReference>
<feature type="domain" description="Ubiquitin-like" evidence="2">
    <location>
        <begin position="10"/>
        <end position="79"/>
    </location>
</feature>
<dbReference type="SUPFAM" id="SSF54236">
    <property type="entry name" value="Ubiquitin-like"/>
    <property type="match status" value="2"/>
</dbReference>
<dbReference type="PANTHER" id="PTHR10666">
    <property type="entry name" value="UBIQUITIN"/>
    <property type="match status" value="1"/>
</dbReference>
<proteinExistence type="predicted"/>